<organism evidence="2 3">
    <name type="scientific">Candidatus Viridilinea halotolerans</name>
    <dbReference type="NCBI Taxonomy" id="2491704"/>
    <lineage>
        <taxon>Bacteria</taxon>
        <taxon>Bacillati</taxon>
        <taxon>Chloroflexota</taxon>
        <taxon>Chloroflexia</taxon>
        <taxon>Chloroflexales</taxon>
        <taxon>Chloroflexineae</taxon>
        <taxon>Oscillochloridaceae</taxon>
        <taxon>Candidatus Viridilinea</taxon>
    </lineage>
</organism>
<reference evidence="2 3" key="1">
    <citation type="submission" date="2018-12" db="EMBL/GenBank/DDBJ databases">
        <title>Genome Sequence of Candidatus Viridilinea halotolerans isolated from saline sulfide-rich spring.</title>
        <authorList>
            <person name="Grouzdev D.S."/>
            <person name="Burganskaya E.I."/>
            <person name="Krutkina M.S."/>
            <person name="Sukhacheva M.V."/>
            <person name="Gorlenko V.M."/>
        </authorList>
    </citation>
    <scope>NUCLEOTIDE SEQUENCE [LARGE SCALE GENOMIC DNA]</scope>
    <source>
        <strain evidence="2">Chok-6</strain>
    </source>
</reference>
<comment type="caution">
    <text evidence="2">The sequence shown here is derived from an EMBL/GenBank/DDBJ whole genome shotgun (WGS) entry which is preliminary data.</text>
</comment>
<dbReference type="AlphaFoldDB" id="A0A426TZH3"/>
<proteinExistence type="predicted"/>
<dbReference type="PANTHER" id="PTHR43617:SF2">
    <property type="entry name" value="UPF0039 PROTEIN SLL0451"/>
    <property type="match status" value="1"/>
</dbReference>
<dbReference type="PROSITE" id="PS51186">
    <property type="entry name" value="GNAT"/>
    <property type="match status" value="1"/>
</dbReference>
<feature type="domain" description="N-acetyltransferase" evidence="1">
    <location>
        <begin position="158"/>
        <end position="296"/>
    </location>
</feature>
<evidence type="ECO:0000313" key="3">
    <source>
        <dbReference type="Proteomes" id="UP000280307"/>
    </source>
</evidence>
<protein>
    <submittedName>
        <fullName evidence="2">GNAT family N-acetyltransferase</fullName>
    </submittedName>
</protein>
<dbReference type="Proteomes" id="UP000280307">
    <property type="component" value="Unassembled WGS sequence"/>
</dbReference>
<sequence>MRLFRKSVDLSRATPRILTPADLPVVSRLLRDAPRRYYGLSSGDLVPLLEAQQGIGLELGQEICALAMLGWPIAATCWLRALALAEGVEVQAGVAALLAALRPVLAARDMQSLFYAGDEGSDGWLVPLLKQAGFGVETDVLVYEKRRLDWPTLGPERVQIRPAALVDLAEVLRLDQCCFEPQWVKDSLIMRDALAQGPYFMLAEQDGALLGYAYATTHFQGRLVHLVRIAVAPEQRGLGIGVRLLADLVGYAKQLPAHVLTLNTQAYNARAQRLYHWFGFRPTGEAQQVLRLGVRG</sequence>
<dbReference type="SUPFAM" id="SSF55729">
    <property type="entry name" value="Acyl-CoA N-acyltransferases (Nat)"/>
    <property type="match status" value="1"/>
</dbReference>
<gene>
    <name evidence="2" type="ORF">EI684_11145</name>
</gene>
<dbReference type="InterPro" id="IPR000182">
    <property type="entry name" value="GNAT_dom"/>
</dbReference>
<dbReference type="GO" id="GO:0016747">
    <property type="term" value="F:acyltransferase activity, transferring groups other than amino-acyl groups"/>
    <property type="evidence" value="ECO:0007669"/>
    <property type="project" value="InterPro"/>
</dbReference>
<dbReference type="PANTHER" id="PTHR43617">
    <property type="entry name" value="L-AMINO ACID N-ACETYLTRANSFERASE"/>
    <property type="match status" value="1"/>
</dbReference>
<dbReference type="CDD" id="cd04301">
    <property type="entry name" value="NAT_SF"/>
    <property type="match status" value="1"/>
</dbReference>
<dbReference type="EMBL" id="RSAS01000432">
    <property type="protein sequence ID" value="RRR71712.1"/>
    <property type="molecule type" value="Genomic_DNA"/>
</dbReference>
<keyword evidence="2" id="KW-0808">Transferase</keyword>
<accession>A0A426TZH3</accession>
<evidence type="ECO:0000259" key="1">
    <source>
        <dbReference type="PROSITE" id="PS51186"/>
    </source>
</evidence>
<dbReference type="Pfam" id="PF00583">
    <property type="entry name" value="Acetyltransf_1"/>
    <property type="match status" value="1"/>
</dbReference>
<dbReference type="Gene3D" id="3.40.630.30">
    <property type="match status" value="1"/>
</dbReference>
<name>A0A426TZH3_9CHLR</name>
<dbReference type="InterPro" id="IPR016181">
    <property type="entry name" value="Acyl_CoA_acyltransferase"/>
</dbReference>
<dbReference type="InterPro" id="IPR050276">
    <property type="entry name" value="MshD_Acetyltransferase"/>
</dbReference>
<evidence type="ECO:0000313" key="2">
    <source>
        <dbReference type="EMBL" id="RRR71712.1"/>
    </source>
</evidence>